<dbReference type="InterPro" id="IPR035920">
    <property type="entry name" value="YhbY-like_sf"/>
</dbReference>
<accession>A0A7W8G748</accession>
<dbReference type="SMART" id="SM01103">
    <property type="entry name" value="CRS1_YhbY"/>
    <property type="match status" value="1"/>
</dbReference>
<keyword evidence="1 2" id="KW-0694">RNA-binding</keyword>
<organism evidence="4 5">
    <name type="scientific">Treponema ruminis</name>
    <dbReference type="NCBI Taxonomy" id="744515"/>
    <lineage>
        <taxon>Bacteria</taxon>
        <taxon>Pseudomonadati</taxon>
        <taxon>Spirochaetota</taxon>
        <taxon>Spirochaetia</taxon>
        <taxon>Spirochaetales</taxon>
        <taxon>Treponemataceae</taxon>
        <taxon>Treponema</taxon>
    </lineage>
</organism>
<evidence type="ECO:0000313" key="4">
    <source>
        <dbReference type="EMBL" id="MBB5225054.1"/>
    </source>
</evidence>
<protein>
    <submittedName>
        <fullName evidence="4">RNA-binding protein</fullName>
    </submittedName>
</protein>
<dbReference type="SUPFAM" id="SSF75471">
    <property type="entry name" value="YhbY-like"/>
    <property type="match status" value="1"/>
</dbReference>
<dbReference type="Proteomes" id="UP000518887">
    <property type="component" value="Unassembled WGS sequence"/>
</dbReference>
<evidence type="ECO:0000259" key="3">
    <source>
        <dbReference type="PROSITE" id="PS51295"/>
    </source>
</evidence>
<keyword evidence="5" id="KW-1185">Reference proteome</keyword>
<dbReference type="RefSeq" id="WP_184656928.1">
    <property type="nucleotide sequence ID" value="NZ_CP031518.1"/>
</dbReference>
<proteinExistence type="predicted"/>
<dbReference type="InterPro" id="IPR001890">
    <property type="entry name" value="RNA-binding_CRM"/>
</dbReference>
<gene>
    <name evidence="4" type="ORF">HNP76_000394</name>
</gene>
<dbReference type="Pfam" id="PF01985">
    <property type="entry name" value="CRS1_YhbY"/>
    <property type="match status" value="1"/>
</dbReference>
<dbReference type="AlphaFoldDB" id="A0A7W8G748"/>
<dbReference type="EMBL" id="JACHFQ010000001">
    <property type="protein sequence ID" value="MBB5225054.1"/>
    <property type="molecule type" value="Genomic_DNA"/>
</dbReference>
<name>A0A7W8G748_9SPIR</name>
<evidence type="ECO:0000313" key="5">
    <source>
        <dbReference type="Proteomes" id="UP000518887"/>
    </source>
</evidence>
<dbReference type="InterPro" id="IPR051925">
    <property type="entry name" value="RNA-binding_domain"/>
</dbReference>
<feature type="domain" description="CRM" evidence="3">
    <location>
        <begin position="1"/>
        <end position="96"/>
    </location>
</feature>
<reference evidence="4 5" key="1">
    <citation type="submission" date="2020-08" db="EMBL/GenBank/DDBJ databases">
        <title>Genomic Encyclopedia of Type Strains, Phase IV (KMG-IV): sequencing the most valuable type-strain genomes for metagenomic binning, comparative biology and taxonomic classification.</title>
        <authorList>
            <person name="Goeker M."/>
        </authorList>
    </citation>
    <scope>NUCLEOTIDE SEQUENCE [LARGE SCALE GENOMIC DNA]</scope>
    <source>
        <strain evidence="4 5">DSM 103462</strain>
    </source>
</reference>
<evidence type="ECO:0000256" key="2">
    <source>
        <dbReference type="PROSITE-ProRule" id="PRU00626"/>
    </source>
</evidence>
<dbReference type="PROSITE" id="PS51295">
    <property type="entry name" value="CRM"/>
    <property type="match status" value="1"/>
</dbReference>
<dbReference type="GO" id="GO:0003723">
    <property type="term" value="F:RNA binding"/>
    <property type="evidence" value="ECO:0007669"/>
    <property type="project" value="UniProtKB-UniRule"/>
</dbReference>
<sequence>MEINAKQRKFLEKNAQPLNALVQVGGAGVTENQLAQISRLLGEHELIKVKFNEFKEEKRELANDIAEKTQSTAVRLIGNVLILYRPAKEANDRKFEKELNKLEK</sequence>
<comment type="caution">
    <text evidence="4">The sequence shown here is derived from an EMBL/GenBank/DDBJ whole genome shotgun (WGS) entry which is preliminary data.</text>
</comment>
<dbReference type="Gene3D" id="3.30.110.60">
    <property type="entry name" value="YhbY-like"/>
    <property type="match status" value="1"/>
</dbReference>
<dbReference type="PANTHER" id="PTHR40065">
    <property type="entry name" value="RNA-BINDING PROTEIN YHBY"/>
    <property type="match status" value="1"/>
</dbReference>
<evidence type="ECO:0000256" key="1">
    <source>
        <dbReference type="ARBA" id="ARBA00022884"/>
    </source>
</evidence>
<dbReference type="PANTHER" id="PTHR40065:SF3">
    <property type="entry name" value="RNA-BINDING PROTEIN YHBY"/>
    <property type="match status" value="1"/>
</dbReference>